<evidence type="ECO:0000256" key="1">
    <source>
        <dbReference type="ARBA" id="ARBA00022670"/>
    </source>
</evidence>
<proteinExistence type="inferred from homology"/>
<feature type="transmembrane region" description="Helical" evidence="7">
    <location>
        <begin position="122"/>
        <end position="144"/>
    </location>
</feature>
<comment type="cofactor">
    <cofactor evidence="6">
        <name>Zn(2+)</name>
        <dbReference type="ChEBI" id="CHEBI:29105"/>
    </cofactor>
    <text evidence="6">Binds 1 zinc ion per subunit.</text>
</comment>
<dbReference type="VEuPathDB" id="MicrosporidiaDB:CWI38_0235p0020"/>
<evidence type="ECO:0000256" key="7">
    <source>
        <dbReference type="SAM" id="Phobius"/>
    </source>
</evidence>
<dbReference type="OrthoDB" id="360839at2759"/>
<evidence type="ECO:0000256" key="2">
    <source>
        <dbReference type="ARBA" id="ARBA00022723"/>
    </source>
</evidence>
<dbReference type="GO" id="GO:0046872">
    <property type="term" value="F:metal ion binding"/>
    <property type="evidence" value="ECO:0007669"/>
    <property type="project" value="UniProtKB-KW"/>
</dbReference>
<evidence type="ECO:0000256" key="6">
    <source>
        <dbReference type="RuleBase" id="RU003983"/>
    </source>
</evidence>
<feature type="transmembrane region" description="Helical" evidence="7">
    <location>
        <begin position="70"/>
        <end position="91"/>
    </location>
</feature>
<name>A0A4Q9LEL6_9MICR</name>
<feature type="transmembrane region" description="Helical" evidence="7">
    <location>
        <begin position="294"/>
        <end position="312"/>
    </location>
</feature>
<keyword evidence="1 6" id="KW-0645">Protease</keyword>
<feature type="transmembrane region" description="Helical" evidence="7">
    <location>
        <begin position="7"/>
        <end position="25"/>
    </location>
</feature>
<sequence>MKKISKNFIYSVFIITLLTITYEIFSISKFRYSLSKGELGIATNSNTYVYASRNPEEFIISQEAASKSKIFTVTMDFVKHSVLVAIALLFLDSNLQRMMLKLAEKRVTLVKSGFRDLKKPEINFVCLLYSFYLITIFVVGLLTAKSYAIEKILKCFGFFVAFYLLLAPVLVFITYILLSKFHKKFIIACFIAYAIKVLPDILIQDKVDYTKMTKMDINEFPENIQEVLIKYDLQDRVYKEIFPGKEINAALIGYGDGKRMEIYGNYDEFDQEQLYSVFLHEVGHAKENSLLRKTIIYFIVLVLEMLVFLFLYDRVSSKFSNQDISYFTAFLVLAFIYRVLLRQWLFSIYKLGSQISEINSDLFAKQYGYDEYLANTLYDIGIQSSDYLFPTVIYNSLRSGHPSLYSRIEYLNG</sequence>
<keyword evidence="7" id="KW-0472">Membrane</keyword>
<dbReference type="EMBL" id="PITK01000235">
    <property type="protein sequence ID" value="TBU18624.1"/>
    <property type="molecule type" value="Genomic_DNA"/>
</dbReference>
<dbReference type="InterPro" id="IPR001915">
    <property type="entry name" value="Peptidase_M48"/>
</dbReference>
<dbReference type="STRING" id="1176355.A0A4Q9LEL6"/>
<dbReference type="Proteomes" id="UP000292362">
    <property type="component" value="Unassembled WGS sequence"/>
</dbReference>
<dbReference type="EMBL" id="PITJ01000027">
    <property type="protein sequence ID" value="TBU05280.1"/>
    <property type="molecule type" value="Genomic_DNA"/>
</dbReference>
<evidence type="ECO:0000256" key="3">
    <source>
        <dbReference type="ARBA" id="ARBA00022801"/>
    </source>
</evidence>
<accession>A0A4Q9LEL6</accession>
<evidence type="ECO:0000313" key="12">
    <source>
        <dbReference type="Proteomes" id="UP000292362"/>
    </source>
</evidence>
<reference evidence="11 12" key="1">
    <citation type="submission" date="2017-12" db="EMBL/GenBank/DDBJ databases">
        <authorList>
            <person name="Pombert J.-F."/>
            <person name="Haag K.L."/>
            <person name="Ebert D."/>
        </authorList>
    </citation>
    <scope>NUCLEOTIDE SEQUENCE [LARGE SCALE GENOMIC DNA]</scope>
    <source>
        <strain evidence="9">FI-OER-3-3</strain>
        <strain evidence="10">IL-G-3</strain>
    </source>
</reference>
<dbReference type="Proteomes" id="UP000292282">
    <property type="component" value="Unassembled WGS sequence"/>
</dbReference>
<keyword evidence="4 6" id="KW-0862">Zinc</keyword>
<dbReference type="GO" id="GO:0006508">
    <property type="term" value="P:proteolysis"/>
    <property type="evidence" value="ECO:0007669"/>
    <property type="project" value="UniProtKB-KW"/>
</dbReference>
<evidence type="ECO:0000256" key="4">
    <source>
        <dbReference type="ARBA" id="ARBA00022833"/>
    </source>
</evidence>
<protein>
    <submittedName>
        <fullName evidence="9">Putative M48 family peptidase</fullName>
    </submittedName>
</protein>
<comment type="similarity">
    <text evidence="6">Belongs to the peptidase M48 family.</text>
</comment>
<dbReference type="GO" id="GO:0004222">
    <property type="term" value="F:metalloendopeptidase activity"/>
    <property type="evidence" value="ECO:0007669"/>
    <property type="project" value="InterPro"/>
</dbReference>
<keyword evidence="7" id="KW-0812">Transmembrane</keyword>
<keyword evidence="11" id="KW-1185">Reference proteome</keyword>
<dbReference type="AlphaFoldDB" id="A0A4Q9LEL6"/>
<evidence type="ECO:0000313" key="10">
    <source>
        <dbReference type="EMBL" id="TBU18624.1"/>
    </source>
</evidence>
<gene>
    <name evidence="9" type="ORF">CWI37_0027p0010</name>
    <name evidence="10" type="ORF">CWI38_0235p0020</name>
</gene>
<organism evidence="9 12">
    <name type="scientific">Hamiltosporidium tvaerminnensis</name>
    <dbReference type="NCBI Taxonomy" id="1176355"/>
    <lineage>
        <taxon>Eukaryota</taxon>
        <taxon>Fungi</taxon>
        <taxon>Fungi incertae sedis</taxon>
        <taxon>Microsporidia</taxon>
        <taxon>Dubosqiidae</taxon>
        <taxon>Hamiltosporidium</taxon>
    </lineage>
</organism>
<feature type="domain" description="Peptidase M48" evidence="8">
    <location>
        <begin position="243"/>
        <end position="412"/>
    </location>
</feature>
<evidence type="ECO:0000313" key="11">
    <source>
        <dbReference type="Proteomes" id="UP000292282"/>
    </source>
</evidence>
<comment type="caution">
    <text evidence="9">The sequence shown here is derived from an EMBL/GenBank/DDBJ whole genome shotgun (WGS) entry which is preliminary data.</text>
</comment>
<dbReference type="VEuPathDB" id="MicrosporidiaDB:CWI37_0027p0010"/>
<feature type="transmembrane region" description="Helical" evidence="7">
    <location>
        <begin position="156"/>
        <end position="178"/>
    </location>
</feature>
<keyword evidence="5 6" id="KW-0482">Metalloprotease</keyword>
<keyword evidence="2" id="KW-0479">Metal-binding</keyword>
<feature type="transmembrane region" description="Helical" evidence="7">
    <location>
        <begin position="324"/>
        <end position="341"/>
    </location>
</feature>
<evidence type="ECO:0000259" key="8">
    <source>
        <dbReference type="Pfam" id="PF01435"/>
    </source>
</evidence>
<evidence type="ECO:0000313" key="9">
    <source>
        <dbReference type="EMBL" id="TBU05280.1"/>
    </source>
</evidence>
<dbReference type="Pfam" id="PF01435">
    <property type="entry name" value="Peptidase_M48"/>
    <property type="match status" value="1"/>
</dbReference>
<evidence type="ECO:0000256" key="5">
    <source>
        <dbReference type="ARBA" id="ARBA00023049"/>
    </source>
</evidence>
<keyword evidence="7" id="KW-1133">Transmembrane helix</keyword>
<keyword evidence="3 6" id="KW-0378">Hydrolase</keyword>